<organism evidence="2 3">
    <name type="scientific">Sphingobacterium hotanense</name>
    <dbReference type="NCBI Taxonomy" id="649196"/>
    <lineage>
        <taxon>Bacteria</taxon>
        <taxon>Pseudomonadati</taxon>
        <taxon>Bacteroidota</taxon>
        <taxon>Sphingobacteriia</taxon>
        <taxon>Sphingobacteriales</taxon>
        <taxon>Sphingobacteriaceae</taxon>
        <taxon>Sphingobacterium</taxon>
    </lineage>
</organism>
<name>A0ABT7NQP6_9SPHI</name>
<comment type="caution">
    <text evidence="2">The sequence shown here is derived from an EMBL/GenBank/DDBJ whole genome shotgun (WGS) entry which is preliminary data.</text>
</comment>
<keyword evidence="3" id="KW-1185">Reference proteome</keyword>
<dbReference type="SUPFAM" id="SSF56747">
    <property type="entry name" value="Prim-pol domain"/>
    <property type="match status" value="1"/>
</dbReference>
<dbReference type="EMBL" id="JACAGK010000044">
    <property type="protein sequence ID" value="MDM1049348.1"/>
    <property type="molecule type" value="Genomic_DNA"/>
</dbReference>
<evidence type="ECO:0000259" key="1">
    <source>
        <dbReference type="Pfam" id="PF09250"/>
    </source>
</evidence>
<evidence type="ECO:0000313" key="2">
    <source>
        <dbReference type="EMBL" id="MDM1049348.1"/>
    </source>
</evidence>
<proteinExistence type="predicted"/>
<reference evidence="2" key="2">
    <citation type="journal article" date="2022" name="Sci. Total Environ.">
        <title>Prevalence, transmission, and molecular epidemiology of tet(X)-positive bacteria among humans, animals, and environmental niches in China: An epidemiological, and genomic-based study.</title>
        <authorList>
            <person name="Dong N."/>
            <person name="Zeng Y."/>
            <person name="Cai C."/>
            <person name="Sun C."/>
            <person name="Lu J."/>
            <person name="Liu C."/>
            <person name="Zhou H."/>
            <person name="Sun Q."/>
            <person name="Shu L."/>
            <person name="Wang H."/>
            <person name="Wang Y."/>
            <person name="Wang S."/>
            <person name="Wu C."/>
            <person name="Chan E.W."/>
            <person name="Chen G."/>
            <person name="Shen Z."/>
            <person name="Chen S."/>
            <person name="Zhang R."/>
        </authorList>
    </citation>
    <scope>NUCLEOTIDE SEQUENCE</scope>
    <source>
        <strain evidence="2">R1692</strain>
    </source>
</reference>
<sequence length="856" mass="97885">MAIELARVWAEITPLLKDGISLIPVRDKPEGEKKEKTPYGASWKQFQSRVATEGELYSSMEYYDTTAVAIVAGAVSGNLECIDVDTKYFPGFDAILFFDLAKFYPQLYARLRIHKTPSGGYHILYRIAGGAPDGNKHLAKRYATEQEIHEQQQRGIAKPPKTVCFVETRGEGGFFLCPPSMGYSIHQNMPIPILTWEERCSLINLCKSYDEVVRVALSPKPTQAQESIYTTNPFEDYNHKCDPTELMEAQGWKFFNENSTYIRYTRPGKDSGVSATFHRESRVFYLFTTSTDLEEKRGYNPATLYAEFYHGGDKSKAFRALVQLGYGQVKKQFEQSHIKKAVINGNADVPNNFSAEAKQQFRELQEQFKQAHPYGTFWIIEDDKYTISRQDFLTVARNIGFRHYNGSVVQINQRFIERVTLIEFFDTMKAYIQEEEAEAYTKICNAYEKFVQASGKFIAESRLDKFDDTECIADSADVCYKFYNNTAVRVTADAIAPVAYDDIEGYIWSDKMLSRDFLGPEVVASSLYESFLKNATGVENGNVKDSVRNIIGYLTHDFKSESAGYVVVMQEMVSDPKLGGGSGKNIFGNLLRNMTTVCTVPGSSVQFNEKFLQAWNYQRIYFLADIPKRIDWMFLKEQATGFGLLKKLYRNEEEIAPELMPKILINTNYSFEDSDGGLKRRIRVVEFTDYYTKHGGVDGVHGKLFPTGSTKGDWTDQDWKGFDDFVLNCIQYNLAQGGKLQQTDLSQIGWEKKFTNQFGEKTLEFLMDNMSSWTLADYVEVKNFQRAYDDYVAGDLKEKYKLTQQSLNKAVREFCERYGINFEQSQVKSIPNQGSKRVHIFTGSFEGAVREEEFPF</sequence>
<dbReference type="RefSeq" id="WP_286651790.1">
    <property type="nucleotide sequence ID" value="NZ_JACAGK010000044.1"/>
</dbReference>
<feature type="domain" description="DNA primase/polymerase bifunctional N-terminal" evidence="1">
    <location>
        <begin position="17"/>
        <end position="182"/>
    </location>
</feature>
<dbReference type="Proteomes" id="UP001170954">
    <property type="component" value="Unassembled WGS sequence"/>
</dbReference>
<dbReference type="Gene3D" id="3.30.720.160">
    <property type="entry name" value="Bifunctional DNA primase/polymerase, N-terminal"/>
    <property type="match status" value="1"/>
</dbReference>
<dbReference type="InterPro" id="IPR015330">
    <property type="entry name" value="DNA_primase/pol_bifunc_N"/>
</dbReference>
<dbReference type="Pfam" id="PF09250">
    <property type="entry name" value="Prim-Pol"/>
    <property type="match status" value="1"/>
</dbReference>
<evidence type="ECO:0000313" key="3">
    <source>
        <dbReference type="Proteomes" id="UP001170954"/>
    </source>
</evidence>
<protein>
    <submittedName>
        <fullName evidence="2">Bifunctional DNA primase/polymerase</fullName>
    </submittedName>
</protein>
<accession>A0ABT7NQP6</accession>
<reference evidence="2" key="1">
    <citation type="submission" date="2020-06" db="EMBL/GenBank/DDBJ databases">
        <authorList>
            <person name="Dong N."/>
        </authorList>
    </citation>
    <scope>NUCLEOTIDE SEQUENCE</scope>
    <source>
        <strain evidence="2">R1692</strain>
    </source>
</reference>
<gene>
    <name evidence="2" type="ORF">HX018_13985</name>
</gene>